<dbReference type="AlphaFoldDB" id="A0A2P2JAE1"/>
<evidence type="ECO:0000313" key="1">
    <source>
        <dbReference type="EMBL" id="MBW90454.1"/>
    </source>
</evidence>
<accession>A0A2P2JAE1</accession>
<organism evidence="1">
    <name type="scientific">Rhizophora mucronata</name>
    <name type="common">Asiatic mangrove</name>
    <dbReference type="NCBI Taxonomy" id="61149"/>
    <lineage>
        <taxon>Eukaryota</taxon>
        <taxon>Viridiplantae</taxon>
        <taxon>Streptophyta</taxon>
        <taxon>Embryophyta</taxon>
        <taxon>Tracheophyta</taxon>
        <taxon>Spermatophyta</taxon>
        <taxon>Magnoliopsida</taxon>
        <taxon>eudicotyledons</taxon>
        <taxon>Gunneridae</taxon>
        <taxon>Pentapetalae</taxon>
        <taxon>rosids</taxon>
        <taxon>fabids</taxon>
        <taxon>Malpighiales</taxon>
        <taxon>Rhizophoraceae</taxon>
        <taxon>Rhizophora</taxon>
    </lineage>
</organism>
<sequence>MRWFDSIQKIGAPARSIGFLLPRYALWLRQLPSLFLPNPSSWIPIHCS</sequence>
<dbReference type="EMBL" id="GGEC01009971">
    <property type="protein sequence ID" value="MBW90454.1"/>
    <property type="molecule type" value="Transcribed_RNA"/>
</dbReference>
<proteinExistence type="predicted"/>
<name>A0A2P2JAE1_RHIMU</name>
<reference evidence="1" key="1">
    <citation type="submission" date="2018-02" db="EMBL/GenBank/DDBJ databases">
        <title>Rhizophora mucronata_Transcriptome.</title>
        <authorList>
            <person name="Meera S.P."/>
            <person name="Sreeshan A."/>
            <person name="Augustine A."/>
        </authorList>
    </citation>
    <scope>NUCLEOTIDE SEQUENCE</scope>
    <source>
        <tissue evidence="1">Leaf</tissue>
    </source>
</reference>
<protein>
    <submittedName>
        <fullName evidence="1">Uncharacterized protein LOC105141207 isoform X1</fullName>
    </submittedName>
</protein>